<dbReference type="OrthoDB" id="9772589at2"/>
<keyword evidence="4" id="KW-0029">Amino-acid transport</keyword>
<evidence type="ECO:0000256" key="4">
    <source>
        <dbReference type="ARBA" id="ARBA00022970"/>
    </source>
</evidence>
<dbReference type="Pfam" id="PF13458">
    <property type="entry name" value="Peripla_BP_6"/>
    <property type="match status" value="1"/>
</dbReference>
<dbReference type="InterPro" id="IPR028082">
    <property type="entry name" value="Peripla_BP_I"/>
</dbReference>
<dbReference type="Proteomes" id="UP000321805">
    <property type="component" value="Chromosome"/>
</dbReference>
<evidence type="ECO:0000256" key="1">
    <source>
        <dbReference type="ARBA" id="ARBA00010062"/>
    </source>
</evidence>
<proteinExistence type="inferred from homology"/>
<keyword evidence="2" id="KW-0813">Transport</keyword>
<evidence type="ECO:0000259" key="5">
    <source>
        <dbReference type="Pfam" id="PF13458"/>
    </source>
</evidence>
<dbReference type="InterPro" id="IPR028081">
    <property type="entry name" value="Leu-bd"/>
</dbReference>
<dbReference type="PANTHER" id="PTHR30483:SF6">
    <property type="entry name" value="PERIPLASMIC BINDING PROTEIN OF ABC TRANSPORTER FOR NATURAL AMINO ACIDS"/>
    <property type="match status" value="1"/>
</dbReference>
<keyword evidence="3" id="KW-0732">Signal</keyword>
<name>A0A5B8U300_9ACTN</name>
<dbReference type="KEGG" id="bsol:FSW04_07420"/>
<protein>
    <submittedName>
        <fullName evidence="6">ABC transporter substrate-binding protein</fullName>
    </submittedName>
</protein>
<evidence type="ECO:0000256" key="3">
    <source>
        <dbReference type="ARBA" id="ARBA00022729"/>
    </source>
</evidence>
<accession>A0A5B8U300</accession>
<dbReference type="Gene3D" id="3.40.50.2300">
    <property type="match status" value="2"/>
</dbReference>
<reference evidence="6 7" key="1">
    <citation type="journal article" date="2018" name="J. Microbiol.">
        <title>Baekduia soli gen. nov., sp. nov., a novel bacterium isolated from the soil of Baekdu Mountain and proposal of a novel family name, Baekduiaceae fam. nov.</title>
        <authorList>
            <person name="An D.S."/>
            <person name="Siddiqi M.Z."/>
            <person name="Kim K.H."/>
            <person name="Yu H.S."/>
            <person name="Im W.T."/>
        </authorList>
    </citation>
    <scope>NUCLEOTIDE SEQUENCE [LARGE SCALE GENOMIC DNA]</scope>
    <source>
        <strain evidence="6 7">BR7-21</strain>
    </source>
</reference>
<dbReference type="PANTHER" id="PTHR30483">
    <property type="entry name" value="LEUCINE-SPECIFIC-BINDING PROTEIN"/>
    <property type="match status" value="1"/>
</dbReference>
<feature type="domain" description="Leucine-binding protein" evidence="5">
    <location>
        <begin position="74"/>
        <end position="416"/>
    </location>
</feature>
<dbReference type="AlphaFoldDB" id="A0A5B8U300"/>
<dbReference type="EMBL" id="CP042430">
    <property type="protein sequence ID" value="QEC47427.1"/>
    <property type="molecule type" value="Genomic_DNA"/>
</dbReference>
<dbReference type="GO" id="GO:0006865">
    <property type="term" value="P:amino acid transport"/>
    <property type="evidence" value="ECO:0007669"/>
    <property type="project" value="UniProtKB-KW"/>
</dbReference>
<dbReference type="InterPro" id="IPR051010">
    <property type="entry name" value="BCAA_transport"/>
</dbReference>
<dbReference type="SUPFAM" id="SSF53822">
    <property type="entry name" value="Periplasmic binding protein-like I"/>
    <property type="match status" value="1"/>
</dbReference>
<evidence type="ECO:0000313" key="7">
    <source>
        <dbReference type="Proteomes" id="UP000321805"/>
    </source>
</evidence>
<dbReference type="PRINTS" id="PR00337">
    <property type="entry name" value="LEUILEVALBP"/>
</dbReference>
<evidence type="ECO:0000313" key="6">
    <source>
        <dbReference type="EMBL" id="QEC47427.1"/>
    </source>
</evidence>
<evidence type="ECO:0000256" key="2">
    <source>
        <dbReference type="ARBA" id="ARBA00022448"/>
    </source>
</evidence>
<sequence length="432" mass="44955">MPRRCLPEAAHCALHGRCIHRSNRRGIALMRLRTGPTTVLSVTAATVALMAAGCGGSSSSSSGGSGGGGGGGGTVKVAAINWAEGPVKDLGDAENNGIQLAFDEQNAKGGVQGKKIVLKRYDEGYAADTFIPSARKAIADGNVALIGGQEVAACSAIVQVARTKNVPVIASVCGSAGKTMDGYDRSILMRVPGEGGLTALGQWIADQGYKKVQFIGADTAFDRLTIDMFKKVFQKKGGITFANPIFAPFSSANNRVQITKAVASKPDLLYMGIFGHDIVVNGVKDARAAGYKGPIVINEAAFLQPEADALGADGNNVYGSTGWVNDPSHESATAKKFATDFKAKFGTDAEWLAENGYTAGKALIAAMDLAKSTDPNKFGPELRKIKIQTVNGDPVTIGPDGNRIAKNWYLLKSTNGKIGLGATLPLTCQASC</sequence>
<organism evidence="6 7">
    <name type="scientific">Baekduia soli</name>
    <dbReference type="NCBI Taxonomy" id="496014"/>
    <lineage>
        <taxon>Bacteria</taxon>
        <taxon>Bacillati</taxon>
        <taxon>Actinomycetota</taxon>
        <taxon>Thermoleophilia</taxon>
        <taxon>Solirubrobacterales</taxon>
        <taxon>Baekduiaceae</taxon>
        <taxon>Baekduia</taxon>
    </lineage>
</organism>
<gene>
    <name evidence="6" type="ORF">FSW04_07420</name>
</gene>
<keyword evidence="7" id="KW-1185">Reference proteome</keyword>
<dbReference type="InterPro" id="IPR000709">
    <property type="entry name" value="Leu_Ile_Val-bd"/>
</dbReference>
<comment type="similarity">
    <text evidence="1">Belongs to the leucine-binding protein family.</text>
</comment>